<dbReference type="EMBL" id="JAAITS010000051">
    <property type="protein sequence ID" value="NSG86840.1"/>
    <property type="molecule type" value="Genomic_DNA"/>
</dbReference>
<name>A0ABX2H9H1_9FIRM</name>
<dbReference type="RefSeq" id="WP_148462078.1">
    <property type="nucleotide sequence ID" value="NZ_JAAINN010000048.1"/>
</dbReference>
<feature type="signal peptide" evidence="1">
    <location>
        <begin position="1"/>
        <end position="29"/>
    </location>
</feature>
<keyword evidence="3" id="KW-1185">Reference proteome</keyword>
<accession>A0ABX2H9H1</accession>
<keyword evidence="1" id="KW-0732">Signal</keyword>
<dbReference type="Proteomes" id="UP001644719">
    <property type="component" value="Unassembled WGS sequence"/>
</dbReference>
<sequence>MRKVKRIKNVLCVLLATIISLVSMTTVKADGEVAPYEDMENATLLQKECYDLDEDTMIEITTYEKSIPSFARSSWKTKTGTRTYRIINKKSNTVFVRYILKGTFKYNGKSAQCTDATTECKVFVPNVYNVITNRAEKAGNTVLGYFYCTHVKTGKGMGGTFSIKCAANGTLTIN</sequence>
<evidence type="ECO:0000313" key="2">
    <source>
        <dbReference type="EMBL" id="NSG86840.1"/>
    </source>
</evidence>
<comment type="caution">
    <text evidence="2">The sequence shown here is derived from an EMBL/GenBank/DDBJ whole genome shotgun (WGS) entry which is preliminary data.</text>
</comment>
<proteinExistence type="predicted"/>
<evidence type="ECO:0000256" key="1">
    <source>
        <dbReference type="SAM" id="SignalP"/>
    </source>
</evidence>
<evidence type="ECO:0000313" key="3">
    <source>
        <dbReference type="Proteomes" id="UP001644719"/>
    </source>
</evidence>
<feature type="chain" id="PRO_5046954722" evidence="1">
    <location>
        <begin position="30"/>
        <end position="174"/>
    </location>
</feature>
<organism evidence="2 3">
    <name type="scientific">Blautia faecis</name>
    <dbReference type="NCBI Taxonomy" id="871665"/>
    <lineage>
        <taxon>Bacteria</taxon>
        <taxon>Bacillati</taxon>
        <taxon>Bacillota</taxon>
        <taxon>Clostridia</taxon>
        <taxon>Lachnospirales</taxon>
        <taxon>Lachnospiraceae</taxon>
        <taxon>Blautia</taxon>
    </lineage>
</organism>
<reference evidence="2 3" key="1">
    <citation type="journal article" date="2020" name="Cell Host Microbe">
        <title>Functional and Genomic Variation between Human-Derived Isolates of Lachnospiraceae Reveals Inter- and Intra-Species Diversity.</title>
        <authorList>
            <person name="Sorbara M.T."/>
            <person name="Littmann E.R."/>
            <person name="Fontana E."/>
            <person name="Moody T.U."/>
            <person name="Kohout C.E."/>
            <person name="Gjonbalaj M."/>
            <person name="Eaton V."/>
            <person name="Seok R."/>
            <person name="Leiner I.M."/>
            <person name="Pamer E.G."/>
        </authorList>
    </citation>
    <scope>NUCLEOTIDE SEQUENCE [LARGE SCALE GENOMIC DNA]</scope>
    <source>
        <strain evidence="2 3">MSK.17.74</strain>
    </source>
</reference>
<protein>
    <submittedName>
        <fullName evidence="2">Uncharacterized protein</fullName>
    </submittedName>
</protein>
<gene>
    <name evidence="2" type="ORF">G5B17_15825</name>
</gene>